<organism evidence="1 2">
    <name type="scientific">Steinernema glaseri</name>
    <dbReference type="NCBI Taxonomy" id="37863"/>
    <lineage>
        <taxon>Eukaryota</taxon>
        <taxon>Metazoa</taxon>
        <taxon>Ecdysozoa</taxon>
        <taxon>Nematoda</taxon>
        <taxon>Chromadorea</taxon>
        <taxon>Rhabditida</taxon>
        <taxon>Tylenchina</taxon>
        <taxon>Panagrolaimomorpha</taxon>
        <taxon>Strongyloidoidea</taxon>
        <taxon>Steinernematidae</taxon>
        <taxon>Steinernema</taxon>
    </lineage>
</organism>
<reference evidence="2" key="1">
    <citation type="submission" date="2016-11" db="UniProtKB">
        <authorList>
            <consortium name="WormBaseParasite"/>
        </authorList>
    </citation>
    <scope>IDENTIFICATION</scope>
</reference>
<accession>A0A1I7Y8T3</accession>
<dbReference type="WBParaSite" id="L893_g13834.t2">
    <property type="protein sequence ID" value="L893_g13834.t2"/>
    <property type="gene ID" value="L893_g13834"/>
</dbReference>
<protein>
    <submittedName>
        <fullName evidence="2">Maelstrom domain-containing protein</fullName>
    </submittedName>
</protein>
<name>A0A1I7Y8T3_9BILA</name>
<evidence type="ECO:0000313" key="1">
    <source>
        <dbReference type="Proteomes" id="UP000095287"/>
    </source>
</evidence>
<dbReference type="AlphaFoldDB" id="A0A1I7Y8T3"/>
<keyword evidence="1" id="KW-1185">Reference proteome</keyword>
<sequence>MVGSSKPNINEVRTRKETASLKRYLREKYKESGKTNVYPLMTFNFIVLGDVDDEDDAVDDVFGVRFSIRHGVLDTFHLHDLASSSSTDKAESLKNFLQASLSGHPLIVAEGERERVTQFLSQNLDKETGNLAALTFTIWELQICMFDLMAHQFFNNNTCTEKEGLIYDEFRAMKSRHQICLCCRLVAWDAVFDIYSMCCMINLSSNVYVGENIRRPGDHMFGLVFDFPENQMNPEALGGQFALVGRHHDRLEQHKQSASCFIMSFRQPLVAKPEEGGGGKESPELRPALQQAEGFRTRTPQLSVPGTLPISEQCKRPQTIRIVIYVINPSVNYKLAA</sequence>
<dbReference type="Proteomes" id="UP000095287">
    <property type="component" value="Unplaced"/>
</dbReference>
<proteinExistence type="predicted"/>
<evidence type="ECO:0000313" key="2">
    <source>
        <dbReference type="WBParaSite" id="L893_g13834.t2"/>
    </source>
</evidence>